<feature type="transmembrane region" description="Helical" evidence="10">
    <location>
        <begin position="304"/>
        <end position="331"/>
    </location>
</feature>
<feature type="transmembrane region" description="Helical" evidence="10">
    <location>
        <begin position="383"/>
        <end position="401"/>
    </location>
</feature>
<evidence type="ECO:0000256" key="8">
    <source>
        <dbReference type="ARBA" id="ARBA00023136"/>
    </source>
</evidence>
<dbReference type="PANTHER" id="PTHR43298:SF2">
    <property type="entry name" value="FMN_FAD EXPORTER YEEO-RELATED"/>
    <property type="match status" value="1"/>
</dbReference>
<evidence type="ECO:0000256" key="3">
    <source>
        <dbReference type="ARBA" id="ARBA00022449"/>
    </source>
</evidence>
<dbReference type="PANTHER" id="PTHR43298">
    <property type="entry name" value="MULTIDRUG RESISTANCE PROTEIN NORM-RELATED"/>
    <property type="match status" value="1"/>
</dbReference>
<sequence>MAALVGLAKLALPISASRVGQTAMLAVDSMMVGHYGTDALAGFAFGSSVVQTMQIIGLGLLMGGMVEISAAVGRGRLDEAGAIWRRSLVYALAIGLVGVLLATKAPDLLLATGLSAELAERAGRIAMILAASLPAMLVYIASVMLLEGLGRPAAAVWIMAGANLVNLALDAVLVFGFAGIPALGAEGAALGTLAVRIGVALAAVGFILWRLPERTALGRPALSDHAWAAGRRQRRMGVAEGLSMGIESGAFATMTLFAGWAGARELAAYTIAINVNMLLFMIAVGVGGATTVRVAQARGRDDPAGMVGAAWMGFAVFGAVALAVALALAAQPGGVLALYTNDPALAALAVPMIVLIGPVHLVDGMQRLISNVLRGYGETWLPTASHLLCYVAVMVPAGHWLCIGAGLGAYGLVLAIGAASLLATGLLFTRFLWLSRRPSGGRAAPPLEA</sequence>
<keyword evidence="4" id="KW-1003">Cell membrane</keyword>
<evidence type="ECO:0000313" key="11">
    <source>
        <dbReference type="EMBL" id="MBP2292842.1"/>
    </source>
</evidence>
<comment type="caution">
    <text evidence="11">The sequence shown here is derived from an EMBL/GenBank/DDBJ whole genome shotgun (WGS) entry which is preliminary data.</text>
</comment>
<evidence type="ECO:0000256" key="6">
    <source>
        <dbReference type="ARBA" id="ARBA00022989"/>
    </source>
</evidence>
<evidence type="ECO:0000256" key="9">
    <source>
        <dbReference type="ARBA" id="ARBA00031636"/>
    </source>
</evidence>
<dbReference type="Pfam" id="PF01554">
    <property type="entry name" value="MatE"/>
    <property type="match status" value="2"/>
</dbReference>
<dbReference type="EMBL" id="JAGINP010000008">
    <property type="protein sequence ID" value="MBP2292842.1"/>
    <property type="molecule type" value="Genomic_DNA"/>
</dbReference>
<keyword evidence="3" id="KW-0050">Antiport</keyword>
<evidence type="ECO:0000256" key="2">
    <source>
        <dbReference type="ARBA" id="ARBA00022448"/>
    </source>
</evidence>
<feature type="transmembrane region" description="Helical" evidence="10">
    <location>
        <begin position="40"/>
        <end position="66"/>
    </location>
</feature>
<feature type="transmembrane region" description="Helical" evidence="10">
    <location>
        <begin position="241"/>
        <end position="260"/>
    </location>
</feature>
<organism evidence="11 12">
    <name type="scientific">Azospirillum rugosum</name>
    <dbReference type="NCBI Taxonomy" id="416170"/>
    <lineage>
        <taxon>Bacteria</taxon>
        <taxon>Pseudomonadati</taxon>
        <taxon>Pseudomonadota</taxon>
        <taxon>Alphaproteobacteria</taxon>
        <taxon>Rhodospirillales</taxon>
        <taxon>Azospirillaceae</taxon>
        <taxon>Azospirillum</taxon>
    </lineage>
</organism>
<keyword evidence="2" id="KW-0813">Transport</keyword>
<feature type="transmembrane region" description="Helical" evidence="10">
    <location>
        <begin position="407"/>
        <end position="433"/>
    </location>
</feature>
<evidence type="ECO:0000256" key="4">
    <source>
        <dbReference type="ARBA" id="ARBA00022475"/>
    </source>
</evidence>
<dbReference type="InterPro" id="IPR048279">
    <property type="entry name" value="MdtK-like"/>
</dbReference>
<accession>A0ABS4SK18</accession>
<feature type="transmembrane region" description="Helical" evidence="10">
    <location>
        <begin position="125"/>
        <end position="146"/>
    </location>
</feature>
<feature type="transmembrane region" description="Helical" evidence="10">
    <location>
        <begin position="153"/>
        <end position="182"/>
    </location>
</feature>
<evidence type="ECO:0000256" key="7">
    <source>
        <dbReference type="ARBA" id="ARBA00023065"/>
    </source>
</evidence>
<keyword evidence="5 10" id="KW-0812">Transmembrane</keyword>
<keyword evidence="6 10" id="KW-1133">Transmembrane helix</keyword>
<reference evidence="11 12" key="1">
    <citation type="submission" date="2021-03" db="EMBL/GenBank/DDBJ databases">
        <title>Genomic Encyclopedia of Type Strains, Phase III (KMG-III): the genomes of soil and plant-associated and newly described type strains.</title>
        <authorList>
            <person name="Whitman W."/>
        </authorList>
    </citation>
    <scope>NUCLEOTIDE SEQUENCE [LARGE SCALE GENOMIC DNA]</scope>
    <source>
        <strain evidence="11 12">IMMIB AFH-6</strain>
    </source>
</reference>
<keyword evidence="8 10" id="KW-0472">Membrane</keyword>
<dbReference type="PIRSF" id="PIRSF006603">
    <property type="entry name" value="DinF"/>
    <property type="match status" value="1"/>
</dbReference>
<feature type="transmembrane region" description="Helical" evidence="10">
    <location>
        <begin position="87"/>
        <end position="105"/>
    </location>
</feature>
<evidence type="ECO:0000256" key="1">
    <source>
        <dbReference type="ARBA" id="ARBA00004429"/>
    </source>
</evidence>
<evidence type="ECO:0000256" key="5">
    <source>
        <dbReference type="ARBA" id="ARBA00022692"/>
    </source>
</evidence>
<evidence type="ECO:0000256" key="10">
    <source>
        <dbReference type="SAM" id="Phobius"/>
    </source>
</evidence>
<feature type="transmembrane region" description="Helical" evidence="10">
    <location>
        <begin position="188"/>
        <end position="209"/>
    </location>
</feature>
<dbReference type="Proteomes" id="UP000781958">
    <property type="component" value="Unassembled WGS sequence"/>
</dbReference>
<keyword evidence="7" id="KW-0406">Ion transport</keyword>
<dbReference type="NCBIfam" id="TIGR00797">
    <property type="entry name" value="matE"/>
    <property type="match status" value="1"/>
</dbReference>
<gene>
    <name evidence="11" type="ORF">J2851_002623</name>
</gene>
<feature type="transmembrane region" description="Helical" evidence="10">
    <location>
        <begin position="343"/>
        <end position="362"/>
    </location>
</feature>
<comment type="subcellular location">
    <subcellularLocation>
        <location evidence="1">Cell inner membrane</location>
        <topology evidence="1">Multi-pass membrane protein</topology>
    </subcellularLocation>
</comment>
<name>A0ABS4SK18_9PROT</name>
<protein>
    <recommendedName>
        <fullName evidence="9">Multidrug-efflux transporter</fullName>
    </recommendedName>
</protein>
<keyword evidence="12" id="KW-1185">Reference proteome</keyword>
<proteinExistence type="predicted"/>
<feature type="transmembrane region" description="Helical" evidence="10">
    <location>
        <begin position="266"/>
        <end position="292"/>
    </location>
</feature>
<evidence type="ECO:0000313" key="12">
    <source>
        <dbReference type="Proteomes" id="UP000781958"/>
    </source>
</evidence>
<dbReference type="InterPro" id="IPR002528">
    <property type="entry name" value="MATE_fam"/>
</dbReference>
<dbReference type="InterPro" id="IPR050222">
    <property type="entry name" value="MATE_MdtK"/>
</dbReference>
<dbReference type="RefSeq" id="WP_209766700.1">
    <property type="nucleotide sequence ID" value="NZ_JAGINP010000008.1"/>
</dbReference>